<protein>
    <submittedName>
        <fullName evidence="2">Uncharacterized protein</fullName>
    </submittedName>
</protein>
<dbReference type="AlphaFoldDB" id="A0A179BES0"/>
<accession>A0A179BES0</accession>
<dbReference type="EMBL" id="WUEZ01000059">
    <property type="protein sequence ID" value="NEI38579.1"/>
    <property type="molecule type" value="Genomic_DNA"/>
</dbReference>
<organism evidence="2">
    <name type="scientific">Rhizobium leguminosarum</name>
    <dbReference type="NCBI Taxonomy" id="384"/>
    <lineage>
        <taxon>Bacteria</taxon>
        <taxon>Pseudomonadati</taxon>
        <taxon>Pseudomonadota</taxon>
        <taxon>Alphaproteobacteria</taxon>
        <taxon>Hyphomicrobiales</taxon>
        <taxon>Rhizobiaceae</taxon>
        <taxon>Rhizobium/Agrobacterium group</taxon>
        <taxon>Rhizobium</taxon>
    </lineage>
</organism>
<dbReference type="EMBL" id="LWBS01000424">
    <property type="protein sequence ID" value="OAP90182.1"/>
    <property type="molecule type" value="Genomic_DNA"/>
</dbReference>
<dbReference type="RefSeq" id="WP_064249777.1">
    <property type="nucleotide sequence ID" value="NZ_CAXURF020000001.1"/>
</dbReference>
<evidence type="ECO:0000313" key="3">
    <source>
        <dbReference type="Proteomes" id="UP000471560"/>
    </source>
</evidence>
<name>A0A179BES0_RHILE</name>
<dbReference type="Proteomes" id="UP000471560">
    <property type="component" value="Unassembled WGS sequence"/>
</dbReference>
<reference evidence="1 3" key="2">
    <citation type="submission" date="2019-12" db="EMBL/GenBank/DDBJ databases">
        <title>Rhizobium genotypes associated with high levels of biological nitrogen fixation by grain legumes in a temperate-maritime cropping system.</title>
        <authorList>
            <person name="Maluk M."/>
            <person name="Francesc Ferrando Molina F."/>
            <person name="Lopez Del Egido L."/>
            <person name="Lafos M."/>
            <person name="Langarica-Fuentes A."/>
            <person name="Gebre Yohannes G."/>
            <person name="Young M.W."/>
            <person name="Martin P."/>
            <person name="Gantlett R."/>
            <person name="Kenicer G."/>
            <person name="Hawes C."/>
            <person name="Begg G.S."/>
            <person name="Quilliam R.S."/>
            <person name="Squire G.R."/>
            <person name="Poole P.S."/>
            <person name="Young P.W."/>
            <person name="Iannetta P.M."/>
            <person name="James E.K."/>
        </authorList>
    </citation>
    <scope>NUCLEOTIDE SEQUENCE [LARGE SCALE GENOMIC DNA]</scope>
    <source>
        <strain evidence="1 3">JHI1096</strain>
    </source>
</reference>
<gene>
    <name evidence="2" type="ORF">A4U53_30660</name>
    <name evidence="1" type="ORF">GR204_32325</name>
</gene>
<proteinExistence type="predicted"/>
<evidence type="ECO:0000313" key="2">
    <source>
        <dbReference type="EMBL" id="OAP90182.1"/>
    </source>
</evidence>
<sequence>MTISNDRSVLNVMIDDPTDKKIPVNKTFVVIGVFNGGAKAGQCGGVKAGQLHGCGAELEMAPIGAISDSLFAL</sequence>
<reference evidence="2" key="1">
    <citation type="submission" date="2016-04" db="EMBL/GenBank/DDBJ databases">
        <title>Fast-growing isolate from the root nodules of Vavilovia formosa.</title>
        <authorList>
            <person name="Kimeklis A."/>
            <person name="Safronova V."/>
            <person name="Belimov A."/>
            <person name="Andronov E."/>
        </authorList>
    </citation>
    <scope>NUCLEOTIDE SEQUENCE [LARGE SCALE GENOMIC DNA]</scope>
    <source>
        <strain evidence="2">Vaf-46</strain>
    </source>
</reference>
<comment type="caution">
    <text evidence="2">The sequence shown here is derived from an EMBL/GenBank/DDBJ whole genome shotgun (WGS) entry which is preliminary data.</text>
</comment>
<evidence type="ECO:0000313" key="1">
    <source>
        <dbReference type="EMBL" id="NEI38579.1"/>
    </source>
</evidence>